<accession>A0A232LPM0</accession>
<dbReference type="AlphaFoldDB" id="A0A232LPM0"/>
<gene>
    <name evidence="4" type="ORF">Egran_06146</name>
</gene>
<reference evidence="4 5" key="1">
    <citation type="journal article" date="2015" name="Environ. Microbiol.">
        <title>Metagenome sequence of Elaphomyces granulatus from sporocarp tissue reveals Ascomycota ectomycorrhizal fingerprints of genome expansion and a Proteobacteria-rich microbiome.</title>
        <authorList>
            <person name="Quandt C.A."/>
            <person name="Kohler A."/>
            <person name="Hesse C.N."/>
            <person name="Sharpton T.J."/>
            <person name="Martin F."/>
            <person name="Spatafora J.W."/>
        </authorList>
    </citation>
    <scope>NUCLEOTIDE SEQUENCE [LARGE SCALE GENOMIC DNA]</scope>
    <source>
        <strain evidence="4 5">OSC145934</strain>
    </source>
</reference>
<dbReference type="PANTHER" id="PTHR24198">
    <property type="entry name" value="ANKYRIN REPEAT AND PROTEIN KINASE DOMAIN-CONTAINING PROTEIN"/>
    <property type="match status" value="1"/>
</dbReference>
<keyword evidence="2 3" id="KW-0040">ANK repeat</keyword>
<dbReference type="InterPro" id="IPR002110">
    <property type="entry name" value="Ankyrin_rpt"/>
</dbReference>
<evidence type="ECO:0000313" key="5">
    <source>
        <dbReference type="Proteomes" id="UP000243515"/>
    </source>
</evidence>
<evidence type="ECO:0000256" key="3">
    <source>
        <dbReference type="PROSITE-ProRule" id="PRU00023"/>
    </source>
</evidence>
<dbReference type="Gene3D" id="1.25.40.20">
    <property type="entry name" value="Ankyrin repeat-containing domain"/>
    <property type="match status" value="1"/>
</dbReference>
<proteinExistence type="predicted"/>
<evidence type="ECO:0000313" key="4">
    <source>
        <dbReference type="EMBL" id="OXV06086.1"/>
    </source>
</evidence>
<organism evidence="4 5">
    <name type="scientific">Elaphomyces granulatus</name>
    <dbReference type="NCBI Taxonomy" id="519963"/>
    <lineage>
        <taxon>Eukaryota</taxon>
        <taxon>Fungi</taxon>
        <taxon>Dikarya</taxon>
        <taxon>Ascomycota</taxon>
        <taxon>Pezizomycotina</taxon>
        <taxon>Eurotiomycetes</taxon>
        <taxon>Eurotiomycetidae</taxon>
        <taxon>Eurotiales</taxon>
        <taxon>Elaphomycetaceae</taxon>
        <taxon>Elaphomyces</taxon>
    </lineage>
</organism>
<sequence length="473" mass="53104">MTDTNDQRAGDLSISSSAVLSVREEEPDPNVLPEIDRDYENIEVEWDLAITHRCNADLRRRNKVKKFFDKVKNIKSIWDKDTREWLAGLPRTMRGEAIPLFENNIDGDSEDYQLHPNYSWLTPGVNAEDPDNDFYQLSDTELQVSQNYLFMPLGRMFVNAANGNERAFGNSSRLTRWTGYEVFVTNDLGLWIVFDGHSLASRAPLWYPVPAGLTAEFEQGIACILPALNELEHATFGNAGESMKTTYQSGLKIINEVNKSDVKEIEAGAISQDAAHPAGKRSLKAGVSETPLTLAINEEDEDLVKRLLEIGAEVNFSNRRGQMPITIAVGKSNVAIVQLLLNTDKVNIDIETENGQTLFKYASQIANYASRMSVNEMADFAAGLECLSPTPLLIAHWAKTSPSFVILGKLKNYTAKHKLKFNSHKLDYSDRPGRLRANPVRKDECSEPREQQRVDLPVLEPRTSIITRDMQIT</sequence>
<protein>
    <submittedName>
        <fullName evidence="4">Uncharacterized protein</fullName>
    </submittedName>
</protein>
<dbReference type="Pfam" id="PF12796">
    <property type="entry name" value="Ank_2"/>
    <property type="match status" value="1"/>
</dbReference>
<evidence type="ECO:0000256" key="1">
    <source>
        <dbReference type="ARBA" id="ARBA00022737"/>
    </source>
</evidence>
<dbReference type="EMBL" id="NPHW01006147">
    <property type="protein sequence ID" value="OXV06086.1"/>
    <property type="molecule type" value="Genomic_DNA"/>
</dbReference>
<dbReference type="OrthoDB" id="1577640at2759"/>
<dbReference type="PROSITE" id="PS50088">
    <property type="entry name" value="ANK_REPEAT"/>
    <property type="match status" value="1"/>
</dbReference>
<feature type="repeat" description="ANK" evidence="3">
    <location>
        <begin position="287"/>
        <end position="319"/>
    </location>
</feature>
<dbReference type="SMART" id="SM00248">
    <property type="entry name" value="ANK"/>
    <property type="match status" value="2"/>
</dbReference>
<dbReference type="PANTHER" id="PTHR24198:SF165">
    <property type="entry name" value="ANKYRIN REPEAT-CONTAINING PROTEIN-RELATED"/>
    <property type="match status" value="1"/>
</dbReference>
<name>A0A232LPM0_9EURO</name>
<keyword evidence="5" id="KW-1185">Reference proteome</keyword>
<dbReference type="InterPro" id="IPR036770">
    <property type="entry name" value="Ankyrin_rpt-contain_sf"/>
</dbReference>
<keyword evidence="1" id="KW-0677">Repeat</keyword>
<dbReference type="PROSITE" id="PS50297">
    <property type="entry name" value="ANK_REP_REGION"/>
    <property type="match status" value="1"/>
</dbReference>
<dbReference type="SUPFAM" id="SSF48403">
    <property type="entry name" value="Ankyrin repeat"/>
    <property type="match status" value="1"/>
</dbReference>
<evidence type="ECO:0000256" key="2">
    <source>
        <dbReference type="ARBA" id="ARBA00023043"/>
    </source>
</evidence>
<dbReference type="Proteomes" id="UP000243515">
    <property type="component" value="Unassembled WGS sequence"/>
</dbReference>
<comment type="caution">
    <text evidence="4">The sequence shown here is derived from an EMBL/GenBank/DDBJ whole genome shotgun (WGS) entry which is preliminary data.</text>
</comment>